<dbReference type="PANTHER" id="PTHR36465:SF1">
    <property type="entry name" value="UBIQUINOL-CYTOCHROME-C REDUCTASE COMPLEX ASSEMBLY FACTOR 3"/>
    <property type="match status" value="1"/>
</dbReference>
<sequence>MANAQRVVKALLYSVGITGLGVVLWAAMTPSEAQRKERIKELPCSSPQHQSELRRQNAQVMEILKEAAETNENVARRTWPWVPSNK</sequence>
<name>A0AA97L5P4_EUBMA</name>
<evidence type="ECO:0000256" key="9">
    <source>
        <dbReference type="ARBA" id="ARBA00023136"/>
    </source>
</evidence>
<evidence type="ECO:0000256" key="10">
    <source>
        <dbReference type="ARBA" id="ARBA00023310"/>
    </source>
</evidence>
<dbReference type="Pfam" id="PF15141">
    <property type="entry name" value="UQCC3"/>
    <property type="match status" value="1"/>
</dbReference>
<dbReference type="GO" id="GO:0005743">
    <property type="term" value="C:mitochondrial inner membrane"/>
    <property type="evidence" value="ECO:0007669"/>
    <property type="project" value="UniProtKB-SubCell"/>
</dbReference>
<evidence type="ECO:0000313" key="12">
    <source>
        <dbReference type="Proteomes" id="UP001190640"/>
    </source>
</evidence>
<keyword evidence="8" id="KW-0496">Mitochondrion</keyword>
<feature type="transmembrane region" description="Helical" evidence="11">
    <location>
        <begin position="7"/>
        <end position="28"/>
    </location>
</feature>
<reference evidence="13" key="1">
    <citation type="submission" date="2025-08" db="UniProtKB">
        <authorList>
            <consortium name="RefSeq"/>
        </authorList>
    </citation>
    <scope>IDENTIFICATION</scope>
    <source>
        <tissue evidence="13">Blood</tissue>
    </source>
</reference>
<dbReference type="GeneID" id="129333237"/>
<organism evidence="12 13">
    <name type="scientific">Eublepharis macularius</name>
    <name type="common">Leopard gecko</name>
    <name type="synonym">Cyrtodactylus macularius</name>
    <dbReference type="NCBI Taxonomy" id="481883"/>
    <lineage>
        <taxon>Eukaryota</taxon>
        <taxon>Metazoa</taxon>
        <taxon>Chordata</taxon>
        <taxon>Craniata</taxon>
        <taxon>Vertebrata</taxon>
        <taxon>Euteleostomi</taxon>
        <taxon>Lepidosauria</taxon>
        <taxon>Squamata</taxon>
        <taxon>Bifurcata</taxon>
        <taxon>Gekkota</taxon>
        <taxon>Eublepharidae</taxon>
        <taxon>Eublepharinae</taxon>
        <taxon>Eublepharis</taxon>
    </lineage>
</organism>
<keyword evidence="12" id="KW-1185">Reference proteome</keyword>
<evidence type="ECO:0000256" key="2">
    <source>
        <dbReference type="ARBA" id="ARBA00004434"/>
    </source>
</evidence>
<keyword evidence="7 11" id="KW-1133">Transmembrane helix</keyword>
<dbReference type="Proteomes" id="UP001190640">
    <property type="component" value="Chromosome 1"/>
</dbReference>
<evidence type="ECO:0000256" key="7">
    <source>
        <dbReference type="ARBA" id="ARBA00022989"/>
    </source>
</evidence>
<dbReference type="AlphaFoldDB" id="A0AA97L5P4"/>
<protein>
    <recommendedName>
        <fullName evidence="4">Ubiquinol-cytochrome-c reductase complex assembly factor 3</fullName>
    </recommendedName>
</protein>
<accession>A0AA97L5P4</accession>
<evidence type="ECO:0000256" key="5">
    <source>
        <dbReference type="ARBA" id="ARBA00022692"/>
    </source>
</evidence>
<keyword evidence="9 11" id="KW-0472">Membrane</keyword>
<dbReference type="PANTHER" id="PTHR36465">
    <property type="entry name" value="UBIQUINOL-CYTOCHROME-C REDUCTASE COMPLEX ASSEMBLY FACTOR 3"/>
    <property type="match status" value="1"/>
</dbReference>
<evidence type="ECO:0000256" key="4">
    <source>
        <dbReference type="ARBA" id="ARBA00016475"/>
    </source>
</evidence>
<comment type="similarity">
    <text evidence="3">Belongs to the UQCC3 family.</text>
</comment>
<evidence type="ECO:0000256" key="11">
    <source>
        <dbReference type="SAM" id="Phobius"/>
    </source>
</evidence>
<comment type="subcellular location">
    <subcellularLocation>
        <location evidence="2">Mitochondrion inner membrane</location>
        <topology evidence="2">Single-pass membrane protein</topology>
    </subcellularLocation>
</comment>
<keyword evidence="6" id="KW-0999">Mitochondrion inner membrane</keyword>
<comment type="function">
    <text evidence="1">Required for the assembly of the ubiquinol-cytochrome c reductase complex (mitochondrial respiratory chain complex III or cytochrome b-c1 complex), mediating cytochrome b recruitment and probably stabilization within the complex. Thereby, plays an important role in ATP production by mitochondria. Cardiolipin-binding protein, it may also control the cardiolipin composition of mitochondria membranes and their morphology.</text>
</comment>
<keyword evidence="5 11" id="KW-0812">Transmembrane</keyword>
<dbReference type="GO" id="GO:0034551">
    <property type="term" value="P:mitochondrial respiratory chain complex III assembly"/>
    <property type="evidence" value="ECO:0007669"/>
    <property type="project" value="InterPro"/>
</dbReference>
<dbReference type="RefSeq" id="XP_054840737.1">
    <property type="nucleotide sequence ID" value="XM_054984762.1"/>
</dbReference>
<dbReference type="GO" id="GO:0006754">
    <property type="term" value="P:ATP biosynthetic process"/>
    <property type="evidence" value="ECO:0007669"/>
    <property type="project" value="UniProtKB-KW"/>
</dbReference>
<gene>
    <name evidence="13" type="primary">LOC129333237</name>
</gene>
<evidence type="ECO:0000256" key="8">
    <source>
        <dbReference type="ARBA" id="ARBA00023128"/>
    </source>
</evidence>
<evidence type="ECO:0000256" key="1">
    <source>
        <dbReference type="ARBA" id="ARBA00002879"/>
    </source>
</evidence>
<dbReference type="InterPro" id="IPR027896">
    <property type="entry name" value="UQCC3"/>
</dbReference>
<keyword evidence="10" id="KW-0066">ATP synthesis</keyword>
<evidence type="ECO:0000256" key="6">
    <source>
        <dbReference type="ARBA" id="ARBA00022792"/>
    </source>
</evidence>
<evidence type="ECO:0000256" key="3">
    <source>
        <dbReference type="ARBA" id="ARBA00006970"/>
    </source>
</evidence>
<dbReference type="KEGG" id="emc:129333237"/>
<proteinExistence type="inferred from homology"/>
<evidence type="ECO:0000313" key="13">
    <source>
        <dbReference type="RefSeq" id="XP_054840737.1"/>
    </source>
</evidence>